<dbReference type="AlphaFoldDB" id="A0A4R1I0F5"/>
<evidence type="ECO:0000256" key="1">
    <source>
        <dbReference type="SAM" id="MobiDB-lite"/>
    </source>
</evidence>
<protein>
    <submittedName>
        <fullName evidence="2">Uncharacterized protein</fullName>
    </submittedName>
</protein>
<gene>
    <name evidence="2" type="ORF">EV378_2532</name>
</gene>
<sequence>MTDLPDSVRRRLAEVFGDDAPTTRDERADGGSASEREDADDRERHLREDRPPHHG</sequence>
<feature type="compositionally biased region" description="Basic and acidic residues" evidence="1">
    <location>
        <begin position="21"/>
        <end position="55"/>
    </location>
</feature>
<evidence type="ECO:0000313" key="3">
    <source>
        <dbReference type="Proteomes" id="UP000295560"/>
    </source>
</evidence>
<feature type="region of interest" description="Disordered" evidence="1">
    <location>
        <begin position="1"/>
        <end position="55"/>
    </location>
</feature>
<dbReference type="Proteomes" id="UP000295560">
    <property type="component" value="Unassembled WGS sequence"/>
</dbReference>
<proteinExistence type="predicted"/>
<reference evidence="2 3" key="1">
    <citation type="submission" date="2019-03" db="EMBL/GenBank/DDBJ databases">
        <title>Sequencing the genomes of 1000 actinobacteria strains.</title>
        <authorList>
            <person name="Klenk H.-P."/>
        </authorList>
    </citation>
    <scope>NUCLEOTIDE SEQUENCE [LARGE SCALE GENOMIC DNA]</scope>
    <source>
        <strain evidence="2 3">DSM 44969</strain>
    </source>
</reference>
<dbReference type="EMBL" id="SMFZ01000001">
    <property type="protein sequence ID" value="TCK26690.1"/>
    <property type="molecule type" value="Genomic_DNA"/>
</dbReference>
<accession>A0A4R1I0F5</accession>
<keyword evidence="3" id="KW-1185">Reference proteome</keyword>
<comment type="caution">
    <text evidence="2">The sequence shown here is derived from an EMBL/GenBank/DDBJ whole genome shotgun (WGS) entry which is preliminary data.</text>
</comment>
<organism evidence="2 3">
    <name type="scientific">Pseudonocardia endophytica</name>
    <dbReference type="NCBI Taxonomy" id="401976"/>
    <lineage>
        <taxon>Bacteria</taxon>
        <taxon>Bacillati</taxon>
        <taxon>Actinomycetota</taxon>
        <taxon>Actinomycetes</taxon>
        <taxon>Pseudonocardiales</taxon>
        <taxon>Pseudonocardiaceae</taxon>
        <taxon>Pseudonocardia</taxon>
    </lineage>
</organism>
<name>A0A4R1I0F5_PSEEN</name>
<dbReference type="RefSeq" id="WP_165922258.1">
    <property type="nucleotide sequence ID" value="NZ_SMFZ01000001.1"/>
</dbReference>
<evidence type="ECO:0000313" key="2">
    <source>
        <dbReference type="EMBL" id="TCK26690.1"/>
    </source>
</evidence>
<feature type="compositionally biased region" description="Basic and acidic residues" evidence="1">
    <location>
        <begin position="1"/>
        <end position="13"/>
    </location>
</feature>